<feature type="compositionally biased region" description="Acidic residues" evidence="1">
    <location>
        <begin position="125"/>
        <end position="139"/>
    </location>
</feature>
<feature type="region of interest" description="Disordered" evidence="1">
    <location>
        <begin position="1"/>
        <end position="52"/>
    </location>
</feature>
<dbReference type="EMBL" id="CP053564">
    <property type="protein sequence ID" value="QJY47573.1"/>
    <property type="molecule type" value="Genomic_DNA"/>
</dbReference>
<evidence type="ECO:0000256" key="1">
    <source>
        <dbReference type="SAM" id="MobiDB-lite"/>
    </source>
</evidence>
<reference evidence="3 4" key="1">
    <citation type="submission" date="2020-05" db="EMBL/GenBank/DDBJ databases">
        <authorList>
            <person name="Mo P."/>
        </authorList>
    </citation>
    <scope>NUCLEOTIDE SEQUENCE [LARGE SCALE GENOMIC DNA]</scope>
    <source>
        <strain evidence="3 4">Gen01</strain>
    </source>
</reference>
<feature type="domain" description="DUF5709" evidence="2">
    <location>
        <begin position="72"/>
        <end position="109"/>
    </location>
</feature>
<feature type="compositionally biased region" description="Basic and acidic residues" evidence="1">
    <location>
        <begin position="103"/>
        <end position="116"/>
    </location>
</feature>
<sequence length="178" mass="18399">MPDYDDQSDAPDLGASVQLENSETMEGPPGADPLDAGYVPPDRPYALDDDRTETLDDRLAAELPEEVVDAQVDRAGRLTNDDGDDMDAVDVGIDGGAASAEEAAVHDVDVDTRVDGEPSVAADPELLDPEVEAEIDGSEDALARRDAGRDLADTLDRAVDGSAAGASGRTDAGPVPGL</sequence>
<dbReference type="Pfam" id="PF18970">
    <property type="entry name" value="DUF5709"/>
    <property type="match status" value="1"/>
</dbReference>
<dbReference type="RefSeq" id="WP_172160308.1">
    <property type="nucleotide sequence ID" value="NZ_CP053564.1"/>
</dbReference>
<protein>
    <recommendedName>
        <fullName evidence="2">DUF5709 domain-containing protein</fullName>
    </recommendedName>
</protein>
<gene>
    <name evidence="3" type="ORF">HOP40_18615</name>
</gene>
<feature type="region of interest" description="Disordered" evidence="1">
    <location>
        <begin position="100"/>
        <end position="178"/>
    </location>
</feature>
<evidence type="ECO:0000313" key="3">
    <source>
        <dbReference type="EMBL" id="QJY47573.1"/>
    </source>
</evidence>
<organism evidence="3 4">
    <name type="scientific">Pseudonocardia broussonetiae</name>
    <dbReference type="NCBI Taxonomy" id="2736640"/>
    <lineage>
        <taxon>Bacteria</taxon>
        <taxon>Bacillati</taxon>
        <taxon>Actinomycetota</taxon>
        <taxon>Actinomycetes</taxon>
        <taxon>Pseudonocardiales</taxon>
        <taxon>Pseudonocardiaceae</taxon>
        <taxon>Pseudonocardia</taxon>
    </lineage>
</organism>
<dbReference type="KEGG" id="pbro:HOP40_18615"/>
<evidence type="ECO:0000259" key="2">
    <source>
        <dbReference type="Pfam" id="PF18970"/>
    </source>
</evidence>
<dbReference type="AlphaFoldDB" id="A0A6M6JK69"/>
<keyword evidence="4" id="KW-1185">Reference proteome</keyword>
<feature type="compositionally biased region" description="Basic and acidic residues" evidence="1">
    <location>
        <begin position="141"/>
        <end position="159"/>
    </location>
</feature>
<evidence type="ECO:0000313" key="4">
    <source>
        <dbReference type="Proteomes" id="UP000505377"/>
    </source>
</evidence>
<dbReference type="Proteomes" id="UP000505377">
    <property type="component" value="Chromosome"/>
</dbReference>
<proteinExistence type="predicted"/>
<dbReference type="InterPro" id="IPR043763">
    <property type="entry name" value="DUF5709"/>
</dbReference>
<accession>A0A6M6JK69</accession>
<name>A0A6M6JK69_9PSEU</name>